<dbReference type="EMBL" id="CP035108">
    <property type="protein sequence ID" value="QAR33599.1"/>
    <property type="molecule type" value="Genomic_DNA"/>
</dbReference>
<dbReference type="GO" id="GO:0051301">
    <property type="term" value="P:cell division"/>
    <property type="evidence" value="ECO:0007669"/>
    <property type="project" value="UniProtKB-KW"/>
</dbReference>
<keyword evidence="1" id="KW-0132">Cell division</keyword>
<dbReference type="RefSeq" id="WP_128466885.1">
    <property type="nucleotide sequence ID" value="NZ_CP035108.1"/>
</dbReference>
<protein>
    <submittedName>
        <fullName evidence="1">Cell division protein ZapA</fullName>
    </submittedName>
</protein>
<proteinExistence type="predicted"/>
<dbReference type="AlphaFoldDB" id="A0A3R5X3D9"/>
<gene>
    <name evidence="1" type="ORF">EP073_09355</name>
</gene>
<dbReference type="KEGG" id="gtl:EP073_09355"/>
<evidence type="ECO:0000313" key="1">
    <source>
        <dbReference type="EMBL" id="QAR33599.1"/>
    </source>
</evidence>
<reference evidence="1 2" key="1">
    <citation type="submission" date="2019-01" db="EMBL/GenBank/DDBJ databases">
        <title>Geovibrio thiophilus DSM 11263, complete genome.</title>
        <authorList>
            <person name="Spring S."/>
            <person name="Bunk B."/>
            <person name="Sproer C."/>
        </authorList>
    </citation>
    <scope>NUCLEOTIDE SEQUENCE [LARGE SCALE GENOMIC DNA]</scope>
    <source>
        <strain evidence="1 2">DSM 11263</strain>
    </source>
</reference>
<dbReference type="InterPro" id="IPR036192">
    <property type="entry name" value="Cell_div_ZapA-like_sf"/>
</dbReference>
<organism evidence="1 2">
    <name type="scientific">Geovibrio thiophilus</name>
    <dbReference type="NCBI Taxonomy" id="139438"/>
    <lineage>
        <taxon>Bacteria</taxon>
        <taxon>Pseudomonadati</taxon>
        <taxon>Deferribacterota</taxon>
        <taxon>Deferribacteres</taxon>
        <taxon>Deferribacterales</taxon>
        <taxon>Geovibrionaceae</taxon>
        <taxon>Geovibrio</taxon>
    </lineage>
</organism>
<evidence type="ECO:0000313" key="2">
    <source>
        <dbReference type="Proteomes" id="UP000287502"/>
    </source>
</evidence>
<sequence length="91" mass="9969">MSPESKEVHITVAGGHYSLRTEHEDVLKKAAGLLEDKFQESNDSSKIVNTHRAVVMAGLKVAVDSVELAELAAEAEAEVDRLNERLNEIDI</sequence>
<dbReference type="InterPro" id="IPR007838">
    <property type="entry name" value="Cell_div_ZapA-like"/>
</dbReference>
<keyword evidence="1" id="KW-0131">Cell cycle</keyword>
<keyword evidence="2" id="KW-1185">Reference proteome</keyword>
<accession>A0A3R5X3D9</accession>
<dbReference type="SUPFAM" id="SSF102829">
    <property type="entry name" value="Cell division protein ZapA-like"/>
    <property type="match status" value="1"/>
</dbReference>
<dbReference type="Pfam" id="PF05164">
    <property type="entry name" value="ZapA"/>
    <property type="match status" value="1"/>
</dbReference>
<dbReference type="Proteomes" id="UP000287502">
    <property type="component" value="Chromosome"/>
</dbReference>
<name>A0A3R5X3D9_9BACT</name>